<feature type="region of interest" description="Disordered" evidence="1">
    <location>
        <begin position="213"/>
        <end position="245"/>
    </location>
</feature>
<gene>
    <name evidence="2" type="ORF">M408DRAFT_22978</name>
</gene>
<proteinExistence type="predicted"/>
<keyword evidence="3" id="KW-1185">Reference proteome</keyword>
<feature type="compositionally biased region" description="Basic residues" evidence="1">
    <location>
        <begin position="22"/>
        <end position="35"/>
    </location>
</feature>
<feature type="compositionally biased region" description="Acidic residues" evidence="1">
    <location>
        <begin position="69"/>
        <end position="80"/>
    </location>
</feature>
<accession>A0A0C2XJD8</accession>
<protein>
    <submittedName>
        <fullName evidence="2">Uncharacterized protein</fullName>
    </submittedName>
</protein>
<evidence type="ECO:0000256" key="1">
    <source>
        <dbReference type="SAM" id="MobiDB-lite"/>
    </source>
</evidence>
<evidence type="ECO:0000313" key="3">
    <source>
        <dbReference type="Proteomes" id="UP000054097"/>
    </source>
</evidence>
<dbReference type="OrthoDB" id="2505473at2759"/>
<feature type="compositionally biased region" description="Polar residues" evidence="1">
    <location>
        <begin position="1"/>
        <end position="10"/>
    </location>
</feature>
<organism evidence="2 3">
    <name type="scientific">Serendipita vermifera MAFF 305830</name>
    <dbReference type="NCBI Taxonomy" id="933852"/>
    <lineage>
        <taxon>Eukaryota</taxon>
        <taxon>Fungi</taxon>
        <taxon>Dikarya</taxon>
        <taxon>Basidiomycota</taxon>
        <taxon>Agaricomycotina</taxon>
        <taxon>Agaricomycetes</taxon>
        <taxon>Sebacinales</taxon>
        <taxon>Serendipitaceae</taxon>
        <taxon>Serendipita</taxon>
    </lineage>
</organism>
<name>A0A0C2XJD8_SERVB</name>
<dbReference type="Proteomes" id="UP000054097">
    <property type="component" value="Unassembled WGS sequence"/>
</dbReference>
<evidence type="ECO:0000313" key="2">
    <source>
        <dbReference type="EMBL" id="KIM29167.1"/>
    </source>
</evidence>
<reference evidence="3" key="2">
    <citation type="submission" date="2015-01" db="EMBL/GenBank/DDBJ databases">
        <title>Evolutionary Origins and Diversification of the Mycorrhizal Mutualists.</title>
        <authorList>
            <consortium name="DOE Joint Genome Institute"/>
            <consortium name="Mycorrhizal Genomics Consortium"/>
            <person name="Kohler A."/>
            <person name="Kuo A."/>
            <person name="Nagy L.G."/>
            <person name="Floudas D."/>
            <person name="Copeland A."/>
            <person name="Barry K.W."/>
            <person name="Cichocki N."/>
            <person name="Veneault-Fourrey C."/>
            <person name="LaButti K."/>
            <person name="Lindquist E.A."/>
            <person name="Lipzen A."/>
            <person name="Lundell T."/>
            <person name="Morin E."/>
            <person name="Murat C."/>
            <person name="Riley R."/>
            <person name="Ohm R."/>
            <person name="Sun H."/>
            <person name="Tunlid A."/>
            <person name="Henrissat B."/>
            <person name="Grigoriev I.V."/>
            <person name="Hibbett D.S."/>
            <person name="Martin F."/>
        </authorList>
    </citation>
    <scope>NUCLEOTIDE SEQUENCE [LARGE SCALE GENOMIC DNA]</scope>
    <source>
        <strain evidence="3">MAFF 305830</strain>
    </source>
</reference>
<feature type="compositionally biased region" description="Basic and acidic residues" evidence="1">
    <location>
        <begin position="117"/>
        <end position="144"/>
    </location>
</feature>
<feature type="region of interest" description="Disordered" evidence="1">
    <location>
        <begin position="1"/>
        <end position="157"/>
    </location>
</feature>
<sequence length="260" mass="28520">MSQTPASQGNPRGRGGPSSRGSRGRGGRSRGKAARARGSSRGMRIPPEYLAQVIAQREGRDPALVGAEGAEEDGKDEDDEDWKKYAPRTLVRHDDEEEQEDTGITIVGEEDLEAAEEERQAELETQRVLALHREKASSQNEEAKAPSTRKQTVIDETDVDHALGASLRAMALRDRGKAGASEEETRSKVIQIEWDAELESLQRDKAEAEARTALKQRFKNPGVRGRGTGGPLGVRKPAITTDSAKPEMEVLEDFLDDLLR</sequence>
<dbReference type="EMBL" id="KN824289">
    <property type="protein sequence ID" value="KIM29167.1"/>
    <property type="molecule type" value="Genomic_DNA"/>
</dbReference>
<dbReference type="AlphaFoldDB" id="A0A0C2XJD8"/>
<reference evidence="2 3" key="1">
    <citation type="submission" date="2014-04" db="EMBL/GenBank/DDBJ databases">
        <authorList>
            <consortium name="DOE Joint Genome Institute"/>
            <person name="Kuo A."/>
            <person name="Zuccaro A."/>
            <person name="Kohler A."/>
            <person name="Nagy L.G."/>
            <person name="Floudas D."/>
            <person name="Copeland A."/>
            <person name="Barry K.W."/>
            <person name="Cichocki N."/>
            <person name="Veneault-Fourrey C."/>
            <person name="LaButti K."/>
            <person name="Lindquist E.A."/>
            <person name="Lipzen A."/>
            <person name="Lundell T."/>
            <person name="Morin E."/>
            <person name="Murat C."/>
            <person name="Sun H."/>
            <person name="Tunlid A."/>
            <person name="Henrissat B."/>
            <person name="Grigoriev I.V."/>
            <person name="Hibbett D.S."/>
            <person name="Martin F."/>
            <person name="Nordberg H.P."/>
            <person name="Cantor M.N."/>
            <person name="Hua S.X."/>
        </authorList>
    </citation>
    <scope>NUCLEOTIDE SEQUENCE [LARGE SCALE GENOMIC DNA]</scope>
    <source>
        <strain evidence="2 3">MAFF 305830</strain>
    </source>
</reference>
<dbReference type="HOGENOM" id="CLU_102303_0_0_1"/>